<accession>A0A1B0AFF1</accession>
<dbReference type="VEuPathDB" id="VectorBase:GPAI043976"/>
<dbReference type="InterPro" id="IPR052852">
    <property type="entry name" value="SSU_Processome_Comp"/>
</dbReference>
<keyword evidence="2" id="KW-1185">Reference proteome</keyword>
<protein>
    <submittedName>
        <fullName evidence="1">Uncharacterized protein</fullName>
    </submittedName>
</protein>
<dbReference type="Proteomes" id="UP000092445">
    <property type="component" value="Unassembled WGS sequence"/>
</dbReference>
<reference evidence="1" key="2">
    <citation type="submission" date="2020-05" db="UniProtKB">
        <authorList>
            <consortium name="EnsemblMetazoa"/>
        </authorList>
    </citation>
    <scope>IDENTIFICATION</scope>
    <source>
        <strain evidence="1">IAEA</strain>
    </source>
</reference>
<dbReference type="PANTHER" id="PTHR28366">
    <property type="entry name" value="CHROMOSOME 1 OPEN READING FRAME 131"/>
    <property type="match status" value="1"/>
</dbReference>
<dbReference type="InterPro" id="IPR027973">
    <property type="entry name" value="FSAF1-like"/>
</dbReference>
<dbReference type="Pfam" id="PF15375">
    <property type="entry name" value="FSAF1"/>
    <property type="match status" value="1"/>
</dbReference>
<proteinExistence type="predicted"/>
<organism evidence="1 2">
    <name type="scientific">Glossina pallidipes</name>
    <name type="common">Tsetse fly</name>
    <dbReference type="NCBI Taxonomy" id="7398"/>
    <lineage>
        <taxon>Eukaryota</taxon>
        <taxon>Metazoa</taxon>
        <taxon>Ecdysozoa</taxon>
        <taxon>Arthropoda</taxon>
        <taxon>Hexapoda</taxon>
        <taxon>Insecta</taxon>
        <taxon>Pterygota</taxon>
        <taxon>Neoptera</taxon>
        <taxon>Endopterygota</taxon>
        <taxon>Diptera</taxon>
        <taxon>Brachycera</taxon>
        <taxon>Muscomorpha</taxon>
        <taxon>Hippoboscoidea</taxon>
        <taxon>Glossinidae</taxon>
        <taxon>Glossina</taxon>
    </lineage>
</organism>
<evidence type="ECO:0000313" key="2">
    <source>
        <dbReference type="Proteomes" id="UP000092445"/>
    </source>
</evidence>
<dbReference type="PANTHER" id="PTHR28366:SF1">
    <property type="entry name" value="CHROMOSOME 1 OPEN READING FRAME 131"/>
    <property type="match status" value="1"/>
</dbReference>
<evidence type="ECO:0000313" key="1">
    <source>
        <dbReference type="EnsemblMetazoa" id="GPAI043976-PA"/>
    </source>
</evidence>
<dbReference type="AlphaFoldDB" id="A0A1B0AFF1"/>
<reference evidence="2" key="1">
    <citation type="submission" date="2014-03" db="EMBL/GenBank/DDBJ databases">
        <authorList>
            <person name="Aksoy S."/>
            <person name="Warren W."/>
            <person name="Wilson R.K."/>
        </authorList>
    </citation>
    <scope>NUCLEOTIDE SEQUENCE [LARGE SCALE GENOMIC DNA]</scope>
    <source>
        <strain evidence="2">IAEA</strain>
    </source>
</reference>
<name>A0A1B0AFF1_GLOPL</name>
<dbReference type="STRING" id="7398.A0A1B0AFF1"/>
<sequence length="170" mass="20267">MNVDTNIKPVLTKAALVLPKKHQEFEALIFEEPKRKSQEIVRNQVSNDEEKRKNEFDIKRARHEVLKFAMNNQRVEKNRKKMMIYHLIDLGAKPPKKPYKNYKEFLAERSRLKQIREERRKFHQLGQNQTGLASVKCRNKSKMEKQRKRRLPVTSIDECYGSVGSKFKQK</sequence>
<dbReference type="EnsemblMetazoa" id="GPAI043976-RA">
    <property type="protein sequence ID" value="GPAI043976-PA"/>
    <property type="gene ID" value="GPAI043976"/>
</dbReference>